<dbReference type="EMBL" id="NQWI01000115">
    <property type="protein sequence ID" value="PDW01714.1"/>
    <property type="molecule type" value="Genomic_DNA"/>
</dbReference>
<keyword evidence="2" id="KW-1185">Reference proteome</keyword>
<evidence type="ECO:0000313" key="2">
    <source>
        <dbReference type="Proteomes" id="UP000220527"/>
    </source>
</evidence>
<name>A0A2A6RF07_9CHLR</name>
<dbReference type="AlphaFoldDB" id="A0A2A6RF07"/>
<protein>
    <submittedName>
        <fullName evidence="1">Uncharacterized protein</fullName>
    </submittedName>
</protein>
<sequence>MSMLVLALYGEGATDERFLAVIVQRTAQELLLHEGHSIVDVLPPYVVQPDQRVIPFTIVDCRTWRSNGL</sequence>
<accession>A0A2A6RF07</accession>
<proteinExistence type="predicted"/>
<reference evidence="2" key="1">
    <citation type="submission" date="2017-08" db="EMBL/GenBank/DDBJ databases">
        <authorList>
            <person name="Grouzdev D.S."/>
            <person name="Gaisin V.A."/>
            <person name="Rysina M.S."/>
            <person name="Gorlenko V.M."/>
        </authorList>
    </citation>
    <scope>NUCLEOTIDE SEQUENCE [LARGE SCALE GENOMIC DNA]</scope>
    <source>
        <strain evidence="2">Kir15-3F</strain>
    </source>
</reference>
<organism evidence="1 2">
    <name type="scientific">Candidatus Viridilinea mediisalina</name>
    <dbReference type="NCBI Taxonomy" id="2024553"/>
    <lineage>
        <taxon>Bacteria</taxon>
        <taxon>Bacillati</taxon>
        <taxon>Chloroflexota</taxon>
        <taxon>Chloroflexia</taxon>
        <taxon>Chloroflexales</taxon>
        <taxon>Chloroflexineae</taxon>
        <taxon>Oscillochloridaceae</taxon>
        <taxon>Candidatus Viridilinea</taxon>
    </lineage>
</organism>
<dbReference type="Proteomes" id="UP000220527">
    <property type="component" value="Unassembled WGS sequence"/>
</dbReference>
<dbReference type="RefSeq" id="WP_097645419.1">
    <property type="nucleotide sequence ID" value="NZ_NQWI01000115.1"/>
</dbReference>
<gene>
    <name evidence="1" type="ORF">CJ255_17660</name>
</gene>
<dbReference type="OrthoDB" id="7596770at2"/>
<comment type="caution">
    <text evidence="1">The sequence shown here is derived from an EMBL/GenBank/DDBJ whole genome shotgun (WGS) entry which is preliminary data.</text>
</comment>
<evidence type="ECO:0000313" key="1">
    <source>
        <dbReference type="EMBL" id="PDW01714.1"/>
    </source>
</evidence>